<protein>
    <submittedName>
        <fullName evidence="4">Glycosyltransferase</fullName>
        <ecNumber evidence="4">2.4.-.-</ecNumber>
    </submittedName>
</protein>
<reference evidence="4 5" key="1">
    <citation type="submission" date="2024-09" db="EMBL/GenBank/DDBJ databases">
        <authorList>
            <person name="Sun Q."/>
            <person name="Mori K."/>
        </authorList>
    </citation>
    <scope>NUCLEOTIDE SEQUENCE [LARGE SCALE GENOMIC DNA]</scope>
    <source>
        <strain evidence="4 5">CECT 8300</strain>
    </source>
</reference>
<dbReference type="PANTHER" id="PTHR22916">
    <property type="entry name" value="GLYCOSYLTRANSFERASE"/>
    <property type="match status" value="1"/>
</dbReference>
<evidence type="ECO:0000313" key="4">
    <source>
        <dbReference type="EMBL" id="MFB9104645.1"/>
    </source>
</evidence>
<feature type="domain" description="Glycosyltransferase 2-like" evidence="3">
    <location>
        <begin position="7"/>
        <end position="137"/>
    </location>
</feature>
<dbReference type="SUPFAM" id="SSF53448">
    <property type="entry name" value="Nucleotide-diphospho-sugar transferases"/>
    <property type="match status" value="1"/>
</dbReference>
<name>A0ABV5GZZ6_9FLAO</name>
<dbReference type="Proteomes" id="UP001589590">
    <property type="component" value="Unassembled WGS sequence"/>
</dbReference>
<proteinExistence type="predicted"/>
<evidence type="ECO:0000259" key="3">
    <source>
        <dbReference type="Pfam" id="PF00535"/>
    </source>
</evidence>
<dbReference type="RefSeq" id="WP_290273618.1">
    <property type="nucleotide sequence ID" value="NZ_JAUFQP010000013.1"/>
</dbReference>
<dbReference type="EC" id="2.4.-.-" evidence="4"/>
<keyword evidence="2 4" id="KW-0808">Transferase</keyword>
<organism evidence="4 5">
    <name type="scientific">Algibacter miyuki</name>
    <dbReference type="NCBI Taxonomy" id="1306933"/>
    <lineage>
        <taxon>Bacteria</taxon>
        <taxon>Pseudomonadati</taxon>
        <taxon>Bacteroidota</taxon>
        <taxon>Flavobacteriia</taxon>
        <taxon>Flavobacteriales</taxon>
        <taxon>Flavobacteriaceae</taxon>
        <taxon>Algibacter</taxon>
    </lineage>
</organism>
<dbReference type="InterPro" id="IPR001173">
    <property type="entry name" value="Glyco_trans_2-like"/>
</dbReference>
<dbReference type="EMBL" id="JBHMFA010000005">
    <property type="protein sequence ID" value="MFB9104645.1"/>
    <property type="molecule type" value="Genomic_DNA"/>
</dbReference>
<dbReference type="GO" id="GO:0016757">
    <property type="term" value="F:glycosyltransferase activity"/>
    <property type="evidence" value="ECO:0007669"/>
    <property type="project" value="UniProtKB-KW"/>
</dbReference>
<dbReference type="Pfam" id="PF00535">
    <property type="entry name" value="Glycos_transf_2"/>
    <property type="match status" value="1"/>
</dbReference>
<accession>A0ABV5GZZ6</accession>
<gene>
    <name evidence="4" type="ORF">ACFFU1_07035</name>
</gene>
<sequence>MNNLLLSIVVPVYNVSQYVEKCIRSCYNQNVPSDSFEIIIVNDGSTDNSLEICENLQHEFQDLKIITQKNKGLSGARNTGLKQATGKYVWFVDSDDWLEPDCLVSIFESINTYAVDFFWIGHDVIFNEASVNQYIPQVINSPISGETFLSDHLNQLFYIWKFIYKRSYLTENQLEFKEGVLYEDLEFTPRALHKAASCITIPKVFYNYLIRSGSIANIGNIKDKTINDRLLILSNILDLETSDEVSEKYAKALQPIIVDGYLSTIKMSARGKLKLTPLAHNLLKKIKKQQYQASNSRDFKLVQLSLKAYHLFYKNAYTLSAKLKPNE</sequence>
<dbReference type="PANTHER" id="PTHR22916:SF51">
    <property type="entry name" value="GLYCOSYLTRANSFERASE EPSH-RELATED"/>
    <property type="match status" value="1"/>
</dbReference>
<comment type="caution">
    <text evidence="4">The sequence shown here is derived from an EMBL/GenBank/DDBJ whole genome shotgun (WGS) entry which is preliminary data.</text>
</comment>
<evidence type="ECO:0000313" key="5">
    <source>
        <dbReference type="Proteomes" id="UP001589590"/>
    </source>
</evidence>
<evidence type="ECO:0000256" key="1">
    <source>
        <dbReference type="ARBA" id="ARBA00022676"/>
    </source>
</evidence>
<dbReference type="Gene3D" id="3.90.550.10">
    <property type="entry name" value="Spore Coat Polysaccharide Biosynthesis Protein SpsA, Chain A"/>
    <property type="match status" value="1"/>
</dbReference>
<keyword evidence="1 4" id="KW-0328">Glycosyltransferase</keyword>
<dbReference type="CDD" id="cd00761">
    <property type="entry name" value="Glyco_tranf_GTA_type"/>
    <property type="match status" value="1"/>
</dbReference>
<keyword evidence="5" id="KW-1185">Reference proteome</keyword>
<dbReference type="InterPro" id="IPR029044">
    <property type="entry name" value="Nucleotide-diphossugar_trans"/>
</dbReference>
<evidence type="ECO:0000256" key="2">
    <source>
        <dbReference type="ARBA" id="ARBA00022679"/>
    </source>
</evidence>